<organism evidence="2 3">
    <name type="scientific">Mycobacterium ahvazicum</name>
    <dbReference type="NCBI Taxonomy" id="1964395"/>
    <lineage>
        <taxon>Bacteria</taxon>
        <taxon>Bacillati</taxon>
        <taxon>Actinomycetota</taxon>
        <taxon>Actinomycetes</taxon>
        <taxon>Mycobacteriales</taxon>
        <taxon>Mycobacteriaceae</taxon>
        <taxon>Mycobacterium</taxon>
        <taxon>Mycobacterium simiae complex</taxon>
    </lineage>
</organism>
<reference evidence="2" key="1">
    <citation type="submission" date="2018-01" db="EMBL/GenBank/DDBJ databases">
        <authorList>
            <consortium name="Urmite Genomes"/>
        </authorList>
    </citation>
    <scope>NUCLEOTIDE SEQUENCE [LARGE SCALE GENOMIC DNA]</scope>
    <source>
        <strain evidence="2">AFP003</strain>
    </source>
</reference>
<gene>
    <name evidence="2" type="ORF">MAAFP003_148</name>
</gene>
<evidence type="ECO:0000256" key="1">
    <source>
        <dbReference type="SAM" id="Phobius"/>
    </source>
</evidence>
<evidence type="ECO:0000313" key="2">
    <source>
        <dbReference type="EMBL" id="SOX51487.1"/>
    </source>
</evidence>
<keyword evidence="1" id="KW-1133">Transmembrane helix</keyword>
<name>A0A2K4Y407_9MYCO</name>
<protein>
    <submittedName>
        <fullName evidence="2">Uncharacterized protein</fullName>
    </submittedName>
</protein>
<sequence>MFVIIGLIALAAATVVGVAGVLADAGSAHLLTDHFTLLGYHVTGSTGTLFLYGIVVGAVAAIGLAVLLAGARGSTGRSRAAGSGRHRFSLLGRRAAGSHTGMFRHAARH</sequence>
<dbReference type="RefSeq" id="WP_096283553.1">
    <property type="nucleotide sequence ID" value="NZ_FXEG02000001.1"/>
</dbReference>
<dbReference type="AlphaFoldDB" id="A0A2K4Y407"/>
<accession>A0A2K4Y407</accession>
<keyword evidence="1" id="KW-0472">Membrane</keyword>
<feature type="transmembrane region" description="Helical" evidence="1">
    <location>
        <begin position="47"/>
        <end position="69"/>
    </location>
</feature>
<dbReference type="EMBL" id="FXEG02000001">
    <property type="protein sequence ID" value="SOX51487.1"/>
    <property type="molecule type" value="Genomic_DNA"/>
</dbReference>
<dbReference type="Proteomes" id="UP000236318">
    <property type="component" value="Unassembled WGS sequence"/>
</dbReference>
<keyword evidence="3" id="KW-1185">Reference proteome</keyword>
<comment type="caution">
    <text evidence="2">The sequence shown here is derived from an EMBL/GenBank/DDBJ whole genome shotgun (WGS) entry which is preliminary data.</text>
</comment>
<proteinExistence type="predicted"/>
<evidence type="ECO:0000313" key="3">
    <source>
        <dbReference type="Proteomes" id="UP000236318"/>
    </source>
</evidence>
<keyword evidence="1" id="KW-0812">Transmembrane</keyword>